<gene>
    <name evidence="1" type="ORF">BDM02DRAFT_3113862</name>
</gene>
<accession>A0ACB6ZIM6</accession>
<sequence>MDSPKLVTADGEKTVIAEFHPPHYFINKQKARLDVQPAGMGMLDYIVLTFVFVEQSRREREALQGGV</sequence>
<protein>
    <submittedName>
        <fullName evidence="1">Uncharacterized protein</fullName>
    </submittedName>
</protein>
<reference evidence="1" key="2">
    <citation type="journal article" date="2020" name="Nat. Commun.">
        <title>Large-scale genome sequencing of mycorrhizal fungi provides insights into the early evolution of symbiotic traits.</title>
        <authorList>
            <person name="Miyauchi S."/>
            <person name="Kiss E."/>
            <person name="Kuo A."/>
            <person name="Drula E."/>
            <person name="Kohler A."/>
            <person name="Sanchez-Garcia M."/>
            <person name="Morin E."/>
            <person name="Andreopoulos B."/>
            <person name="Barry K.W."/>
            <person name="Bonito G."/>
            <person name="Buee M."/>
            <person name="Carver A."/>
            <person name="Chen C."/>
            <person name="Cichocki N."/>
            <person name="Clum A."/>
            <person name="Culley D."/>
            <person name="Crous P.W."/>
            <person name="Fauchery L."/>
            <person name="Girlanda M."/>
            <person name="Hayes R.D."/>
            <person name="Keri Z."/>
            <person name="LaButti K."/>
            <person name="Lipzen A."/>
            <person name="Lombard V."/>
            <person name="Magnuson J."/>
            <person name="Maillard F."/>
            <person name="Murat C."/>
            <person name="Nolan M."/>
            <person name="Ohm R.A."/>
            <person name="Pangilinan J."/>
            <person name="Pereira M.F."/>
            <person name="Perotto S."/>
            <person name="Peter M."/>
            <person name="Pfister S."/>
            <person name="Riley R."/>
            <person name="Sitrit Y."/>
            <person name="Stielow J.B."/>
            <person name="Szollosi G."/>
            <person name="Zifcakova L."/>
            <person name="Stursova M."/>
            <person name="Spatafora J.W."/>
            <person name="Tedersoo L."/>
            <person name="Vaario L.M."/>
            <person name="Yamada A."/>
            <person name="Yan M."/>
            <person name="Wang P."/>
            <person name="Xu J."/>
            <person name="Bruns T."/>
            <person name="Baldrian P."/>
            <person name="Vilgalys R."/>
            <person name="Dunand C."/>
            <person name="Henrissat B."/>
            <person name="Grigoriev I.V."/>
            <person name="Hibbett D."/>
            <person name="Nagy L.G."/>
            <person name="Martin F.M."/>
        </authorList>
    </citation>
    <scope>NUCLEOTIDE SEQUENCE</scope>
    <source>
        <strain evidence="1">P2</strain>
    </source>
</reference>
<evidence type="ECO:0000313" key="2">
    <source>
        <dbReference type="Proteomes" id="UP000886501"/>
    </source>
</evidence>
<dbReference type="Proteomes" id="UP000886501">
    <property type="component" value="Unassembled WGS sequence"/>
</dbReference>
<proteinExistence type="predicted"/>
<comment type="caution">
    <text evidence="1">The sequence shown here is derived from an EMBL/GenBank/DDBJ whole genome shotgun (WGS) entry which is preliminary data.</text>
</comment>
<evidence type="ECO:0000313" key="1">
    <source>
        <dbReference type="EMBL" id="KAF9649437.1"/>
    </source>
</evidence>
<dbReference type="EMBL" id="MU117998">
    <property type="protein sequence ID" value="KAF9649437.1"/>
    <property type="molecule type" value="Genomic_DNA"/>
</dbReference>
<organism evidence="1 2">
    <name type="scientific">Thelephora ganbajun</name>
    <name type="common">Ganba fungus</name>
    <dbReference type="NCBI Taxonomy" id="370292"/>
    <lineage>
        <taxon>Eukaryota</taxon>
        <taxon>Fungi</taxon>
        <taxon>Dikarya</taxon>
        <taxon>Basidiomycota</taxon>
        <taxon>Agaricomycotina</taxon>
        <taxon>Agaricomycetes</taxon>
        <taxon>Thelephorales</taxon>
        <taxon>Thelephoraceae</taxon>
        <taxon>Thelephora</taxon>
    </lineage>
</organism>
<keyword evidence="2" id="KW-1185">Reference proteome</keyword>
<name>A0ACB6ZIM6_THEGA</name>
<reference evidence="1" key="1">
    <citation type="submission" date="2019-10" db="EMBL/GenBank/DDBJ databases">
        <authorList>
            <consortium name="DOE Joint Genome Institute"/>
            <person name="Kuo A."/>
            <person name="Miyauchi S."/>
            <person name="Kiss E."/>
            <person name="Drula E."/>
            <person name="Kohler A."/>
            <person name="Sanchez-Garcia M."/>
            <person name="Andreopoulos B."/>
            <person name="Barry K.W."/>
            <person name="Bonito G."/>
            <person name="Buee M."/>
            <person name="Carver A."/>
            <person name="Chen C."/>
            <person name="Cichocki N."/>
            <person name="Clum A."/>
            <person name="Culley D."/>
            <person name="Crous P.W."/>
            <person name="Fauchery L."/>
            <person name="Girlanda M."/>
            <person name="Hayes R."/>
            <person name="Keri Z."/>
            <person name="Labutti K."/>
            <person name="Lipzen A."/>
            <person name="Lombard V."/>
            <person name="Magnuson J."/>
            <person name="Maillard F."/>
            <person name="Morin E."/>
            <person name="Murat C."/>
            <person name="Nolan M."/>
            <person name="Ohm R."/>
            <person name="Pangilinan J."/>
            <person name="Pereira M."/>
            <person name="Perotto S."/>
            <person name="Peter M."/>
            <person name="Riley R."/>
            <person name="Sitrit Y."/>
            <person name="Stielow B."/>
            <person name="Szollosi G."/>
            <person name="Zifcakova L."/>
            <person name="Stursova M."/>
            <person name="Spatafora J.W."/>
            <person name="Tedersoo L."/>
            <person name="Vaario L.-M."/>
            <person name="Yamada A."/>
            <person name="Yan M."/>
            <person name="Wang P."/>
            <person name="Xu J."/>
            <person name="Bruns T."/>
            <person name="Baldrian P."/>
            <person name="Vilgalys R."/>
            <person name="Henrissat B."/>
            <person name="Grigoriev I.V."/>
            <person name="Hibbett D."/>
            <person name="Nagy L.G."/>
            <person name="Martin F.M."/>
        </authorList>
    </citation>
    <scope>NUCLEOTIDE SEQUENCE</scope>
    <source>
        <strain evidence="1">P2</strain>
    </source>
</reference>